<keyword evidence="1" id="KW-0472">Membrane</keyword>
<feature type="transmembrane region" description="Helical" evidence="1">
    <location>
        <begin position="18"/>
        <end position="40"/>
    </location>
</feature>
<evidence type="ECO:0008006" key="4">
    <source>
        <dbReference type="Google" id="ProtNLM"/>
    </source>
</evidence>
<feature type="transmembrane region" description="Helical" evidence="1">
    <location>
        <begin position="52"/>
        <end position="70"/>
    </location>
</feature>
<gene>
    <name evidence="2" type="ORF">PAM7971_00898</name>
</gene>
<evidence type="ECO:0000313" key="2">
    <source>
        <dbReference type="EMBL" id="SLN25398.1"/>
    </source>
</evidence>
<reference evidence="2 3" key="1">
    <citation type="submission" date="2017-03" db="EMBL/GenBank/DDBJ databases">
        <authorList>
            <person name="Afonso C.L."/>
            <person name="Miller P.J."/>
            <person name="Scott M.A."/>
            <person name="Spackman E."/>
            <person name="Goraichik I."/>
            <person name="Dimitrov K.M."/>
            <person name="Suarez D.L."/>
            <person name="Swayne D.E."/>
        </authorList>
    </citation>
    <scope>NUCLEOTIDE SEQUENCE [LARGE SCALE GENOMIC DNA]</scope>
    <source>
        <strain evidence="2 3">CECT 7971</strain>
    </source>
</reference>
<feature type="transmembrane region" description="Helical" evidence="1">
    <location>
        <begin position="90"/>
        <end position="109"/>
    </location>
</feature>
<keyword evidence="1" id="KW-1133">Transmembrane helix</keyword>
<name>A0A1Y5RUI0_9RHOB</name>
<proteinExistence type="predicted"/>
<dbReference type="OrthoDB" id="6369004at2"/>
<evidence type="ECO:0000313" key="3">
    <source>
        <dbReference type="Proteomes" id="UP000193307"/>
    </source>
</evidence>
<feature type="transmembrane region" description="Helical" evidence="1">
    <location>
        <begin position="202"/>
        <end position="222"/>
    </location>
</feature>
<keyword evidence="3" id="KW-1185">Reference proteome</keyword>
<dbReference type="AlphaFoldDB" id="A0A1Y5RUI0"/>
<dbReference type="Proteomes" id="UP000193307">
    <property type="component" value="Unassembled WGS sequence"/>
</dbReference>
<feature type="transmembrane region" description="Helical" evidence="1">
    <location>
        <begin position="165"/>
        <end position="190"/>
    </location>
</feature>
<accession>A0A1Y5RUI0</accession>
<keyword evidence="1" id="KW-0812">Transmembrane</keyword>
<dbReference type="EMBL" id="FWFW01000002">
    <property type="protein sequence ID" value="SLN25398.1"/>
    <property type="molecule type" value="Genomic_DNA"/>
</dbReference>
<dbReference type="RefSeq" id="WP_085847788.1">
    <property type="nucleotide sequence ID" value="NZ_FNZV01000002.1"/>
</dbReference>
<sequence>MDKVDRGQRRDWYPAFRIVLRVTIFVLLIWLTHLAVGWLMVKIEDLENAAGVRIGVLGALLLVYVLLMAVPFVPGAEIGISLMMLEGGTLAPFVYCGTLLGLSLAYFVGRRVDCAVFKQIATDLRLTSVSDLIDEIIPMDGEQRQKLLQARLPKWVPTAVIRYKYIVLGLLLNLPGNAIIGGGGGLALIAGFSGLYATRPTALTLAIAVAPVPAMVYFLDLYPFG</sequence>
<organism evidence="2 3">
    <name type="scientific">Pacificibacter marinus</name>
    <dbReference type="NCBI Taxonomy" id="658057"/>
    <lineage>
        <taxon>Bacteria</taxon>
        <taxon>Pseudomonadati</taxon>
        <taxon>Pseudomonadota</taxon>
        <taxon>Alphaproteobacteria</taxon>
        <taxon>Rhodobacterales</taxon>
        <taxon>Roseobacteraceae</taxon>
        <taxon>Pacificibacter</taxon>
    </lineage>
</organism>
<protein>
    <recommendedName>
        <fullName evidence="4">TVP38/TMEM64 family membrane protein</fullName>
    </recommendedName>
</protein>
<evidence type="ECO:0000256" key="1">
    <source>
        <dbReference type="SAM" id="Phobius"/>
    </source>
</evidence>